<evidence type="ECO:0000313" key="2">
    <source>
        <dbReference type="EMBL" id="KAH3735742.1"/>
    </source>
</evidence>
<keyword evidence="3" id="KW-1185">Reference proteome</keyword>
<accession>A0A9D4HWU4</accession>
<dbReference type="AlphaFoldDB" id="A0A9D4HWU4"/>
<sequence length="116" mass="13494">MYCLYRKCSHVELIADKVKDLHKKEEFMLLSAIIDSIHEQLNRKKDDFVVNLKSLEKSYNTILEKITVLRNKINDSLDLLERNTTKELDTLLATMRASIQTDIETCTESIKVMTCV</sequence>
<comment type="caution">
    <text evidence="2">The sequence shown here is derived from an EMBL/GenBank/DDBJ whole genome shotgun (WGS) entry which is preliminary data.</text>
</comment>
<organism evidence="2 3">
    <name type="scientific">Dreissena polymorpha</name>
    <name type="common">Zebra mussel</name>
    <name type="synonym">Mytilus polymorpha</name>
    <dbReference type="NCBI Taxonomy" id="45954"/>
    <lineage>
        <taxon>Eukaryota</taxon>
        <taxon>Metazoa</taxon>
        <taxon>Spiralia</taxon>
        <taxon>Lophotrochozoa</taxon>
        <taxon>Mollusca</taxon>
        <taxon>Bivalvia</taxon>
        <taxon>Autobranchia</taxon>
        <taxon>Heteroconchia</taxon>
        <taxon>Euheterodonta</taxon>
        <taxon>Imparidentia</taxon>
        <taxon>Neoheterodontei</taxon>
        <taxon>Myida</taxon>
        <taxon>Dreissenoidea</taxon>
        <taxon>Dreissenidae</taxon>
        <taxon>Dreissena</taxon>
    </lineage>
</organism>
<reference evidence="2" key="2">
    <citation type="submission" date="2020-11" db="EMBL/GenBank/DDBJ databases">
        <authorList>
            <person name="McCartney M.A."/>
            <person name="Auch B."/>
            <person name="Kono T."/>
            <person name="Mallez S."/>
            <person name="Becker A."/>
            <person name="Gohl D.M."/>
            <person name="Silverstein K.A.T."/>
            <person name="Koren S."/>
            <person name="Bechman K.B."/>
            <person name="Herman A."/>
            <person name="Abrahante J.E."/>
            <person name="Garbe J."/>
        </authorList>
    </citation>
    <scope>NUCLEOTIDE SEQUENCE</scope>
    <source>
        <strain evidence="2">Duluth1</strain>
        <tissue evidence="2">Whole animal</tissue>
    </source>
</reference>
<name>A0A9D4HWU4_DREPO</name>
<gene>
    <name evidence="2" type="ORF">DPMN_042277</name>
</gene>
<dbReference type="Proteomes" id="UP000828390">
    <property type="component" value="Unassembled WGS sequence"/>
</dbReference>
<evidence type="ECO:0000256" key="1">
    <source>
        <dbReference type="SAM" id="Coils"/>
    </source>
</evidence>
<protein>
    <submittedName>
        <fullName evidence="2">Uncharacterized protein</fullName>
    </submittedName>
</protein>
<reference evidence="2" key="1">
    <citation type="journal article" date="2019" name="bioRxiv">
        <title>The Genome of the Zebra Mussel, Dreissena polymorpha: A Resource for Invasive Species Research.</title>
        <authorList>
            <person name="McCartney M.A."/>
            <person name="Auch B."/>
            <person name="Kono T."/>
            <person name="Mallez S."/>
            <person name="Zhang Y."/>
            <person name="Obille A."/>
            <person name="Becker A."/>
            <person name="Abrahante J.E."/>
            <person name="Garbe J."/>
            <person name="Badalamenti J.P."/>
            <person name="Herman A."/>
            <person name="Mangelson H."/>
            <person name="Liachko I."/>
            <person name="Sullivan S."/>
            <person name="Sone E.D."/>
            <person name="Koren S."/>
            <person name="Silverstein K.A.T."/>
            <person name="Beckman K.B."/>
            <person name="Gohl D.M."/>
        </authorList>
    </citation>
    <scope>NUCLEOTIDE SEQUENCE</scope>
    <source>
        <strain evidence="2">Duluth1</strain>
        <tissue evidence="2">Whole animal</tissue>
    </source>
</reference>
<evidence type="ECO:0000313" key="3">
    <source>
        <dbReference type="Proteomes" id="UP000828390"/>
    </source>
</evidence>
<dbReference type="EMBL" id="JAIWYP010000011">
    <property type="protein sequence ID" value="KAH3735742.1"/>
    <property type="molecule type" value="Genomic_DNA"/>
</dbReference>
<proteinExistence type="predicted"/>
<feature type="coiled-coil region" evidence="1">
    <location>
        <begin position="38"/>
        <end position="72"/>
    </location>
</feature>
<keyword evidence="1" id="KW-0175">Coiled coil</keyword>